<reference evidence="3 4" key="1">
    <citation type="submission" date="2019-06" db="EMBL/GenBank/DDBJ databases">
        <title>Draft genome of C. phoceense Strain 272.</title>
        <authorList>
            <person name="Pacheco L.G.C."/>
            <person name="Barberis C.M."/>
            <person name="Almuzara M.N."/>
            <person name="Traglia G.M."/>
            <person name="Santos C.S."/>
            <person name="Rocha D.J.P.G."/>
            <person name="Aguiar E.R.G.R."/>
            <person name="Vay C.A."/>
        </authorList>
    </citation>
    <scope>NUCLEOTIDE SEQUENCE [LARGE SCALE GENOMIC DNA]</scope>
    <source>
        <strain evidence="3 4">272</strain>
    </source>
</reference>
<dbReference type="SUPFAM" id="SSF51395">
    <property type="entry name" value="FMN-linked oxidoreductases"/>
    <property type="match status" value="1"/>
</dbReference>
<name>A0A540R8D6_9CORY</name>
<dbReference type="Gene3D" id="3.20.20.70">
    <property type="entry name" value="Aldolase class I"/>
    <property type="match status" value="1"/>
</dbReference>
<dbReference type="STRING" id="1686286.GCA_900092335_00781"/>
<feature type="domain" description="Glutamate synthase" evidence="2">
    <location>
        <begin position="33"/>
        <end position="137"/>
    </location>
</feature>
<evidence type="ECO:0000313" key="3">
    <source>
        <dbReference type="EMBL" id="TQE43867.1"/>
    </source>
</evidence>
<dbReference type="GO" id="GO:0015930">
    <property type="term" value="F:glutamate synthase activity"/>
    <property type="evidence" value="ECO:0007669"/>
    <property type="project" value="InterPro"/>
</dbReference>
<evidence type="ECO:0000259" key="2">
    <source>
        <dbReference type="Pfam" id="PF01645"/>
    </source>
</evidence>
<evidence type="ECO:0000256" key="1">
    <source>
        <dbReference type="ARBA" id="ARBA00009716"/>
    </source>
</evidence>
<dbReference type="EMBL" id="VHIR01000005">
    <property type="protein sequence ID" value="TQE43867.1"/>
    <property type="molecule type" value="Genomic_DNA"/>
</dbReference>
<dbReference type="Proteomes" id="UP000318080">
    <property type="component" value="Unassembled WGS sequence"/>
</dbReference>
<dbReference type="PANTHER" id="PTHR43819:SF1">
    <property type="entry name" value="ARCHAEAL-TYPE GLUTAMATE SYNTHASE [NADPH]"/>
    <property type="match status" value="1"/>
</dbReference>
<dbReference type="AlphaFoldDB" id="A0A540R8D6"/>
<dbReference type="InterPro" id="IPR002932">
    <property type="entry name" value="Glu_synthdom"/>
</dbReference>
<dbReference type="PANTHER" id="PTHR43819">
    <property type="entry name" value="ARCHAEAL-TYPE GLUTAMATE SYNTHASE [NADPH]"/>
    <property type="match status" value="1"/>
</dbReference>
<sequence>MFFYYVRKRITTCKDPVNIFPKFPSRRLRFGTRNALVGTGLRDKVAIGASGKIAGGADVVRRIALGADFTNSARGMMMATGCVQAQKCNTNMCPSGVATQNPWLARGVDVDDKGQRVANYHNGVVRSAKRILASMGLSSFQDLGPEHVFHRVDPAHATSYGELYDWLEPGALLTGEVSERWQRIWECADATAFTALHRKHPRATN</sequence>
<comment type="similarity">
    <text evidence="1">Belongs to the glutamate synthase family.</text>
</comment>
<accession>A0A540R8D6</accession>
<comment type="caution">
    <text evidence="3">The sequence shown here is derived from an EMBL/GenBank/DDBJ whole genome shotgun (WGS) entry which is preliminary data.</text>
</comment>
<protein>
    <recommendedName>
        <fullName evidence="2">Glutamate synthase domain-containing protein</fullName>
    </recommendedName>
</protein>
<evidence type="ECO:0000313" key="4">
    <source>
        <dbReference type="Proteomes" id="UP000318080"/>
    </source>
</evidence>
<dbReference type="InterPro" id="IPR013785">
    <property type="entry name" value="Aldolase_TIM"/>
</dbReference>
<organism evidence="3 4">
    <name type="scientific">Corynebacterium phoceense</name>
    <dbReference type="NCBI Taxonomy" id="1686286"/>
    <lineage>
        <taxon>Bacteria</taxon>
        <taxon>Bacillati</taxon>
        <taxon>Actinomycetota</taxon>
        <taxon>Actinomycetes</taxon>
        <taxon>Mycobacteriales</taxon>
        <taxon>Corynebacteriaceae</taxon>
        <taxon>Corynebacterium</taxon>
    </lineage>
</organism>
<gene>
    <name evidence="3" type="ORF">EJK80_04850</name>
</gene>
<dbReference type="GO" id="GO:0006537">
    <property type="term" value="P:glutamate biosynthetic process"/>
    <property type="evidence" value="ECO:0007669"/>
    <property type="project" value="InterPro"/>
</dbReference>
<proteinExistence type="inferred from homology"/>
<keyword evidence="4" id="KW-1185">Reference proteome</keyword>
<dbReference type="Pfam" id="PF01645">
    <property type="entry name" value="Glu_synthase"/>
    <property type="match status" value="1"/>
</dbReference>